<name>A0AAV5BNM8_ELECO</name>
<sequence>MKQRPDLDANMVVAPNLSHEILTAALTSSLFDFAPPRARSRAAPQRWTGVEEDVVANEAIGPTAPDEIHGGHSLRQHQRCSNEWGVVAGVDEGEGRRLLSTRWRHGSFDESEGWRREERVAARGRSVAFPRVCSGTVGIPLGGGVHGGGEEGGADSN</sequence>
<reference evidence="2" key="2">
    <citation type="submission" date="2021-12" db="EMBL/GenBank/DDBJ databases">
        <title>Resequencing data analysis of finger millet.</title>
        <authorList>
            <person name="Hatakeyama M."/>
            <person name="Aluri S."/>
            <person name="Balachadran M.T."/>
            <person name="Sivarajan S.R."/>
            <person name="Poveda L."/>
            <person name="Shimizu-Inatsugi R."/>
            <person name="Schlapbach R."/>
            <person name="Sreeman S.M."/>
            <person name="Shimizu K.K."/>
        </authorList>
    </citation>
    <scope>NUCLEOTIDE SEQUENCE</scope>
</reference>
<evidence type="ECO:0000313" key="3">
    <source>
        <dbReference type="Proteomes" id="UP001054889"/>
    </source>
</evidence>
<keyword evidence="3" id="KW-1185">Reference proteome</keyword>
<evidence type="ECO:0000256" key="1">
    <source>
        <dbReference type="SAM" id="MobiDB-lite"/>
    </source>
</evidence>
<evidence type="ECO:0000313" key="2">
    <source>
        <dbReference type="EMBL" id="GJM87557.1"/>
    </source>
</evidence>
<proteinExistence type="predicted"/>
<dbReference type="Proteomes" id="UP001054889">
    <property type="component" value="Unassembled WGS sequence"/>
</dbReference>
<comment type="caution">
    <text evidence="2">The sequence shown here is derived from an EMBL/GenBank/DDBJ whole genome shotgun (WGS) entry which is preliminary data.</text>
</comment>
<dbReference type="EMBL" id="BQKI01000002">
    <property type="protein sequence ID" value="GJM87557.1"/>
    <property type="molecule type" value="Genomic_DNA"/>
</dbReference>
<protein>
    <submittedName>
        <fullName evidence="2">Uncharacterized protein</fullName>
    </submittedName>
</protein>
<dbReference type="AlphaFoldDB" id="A0AAV5BNM8"/>
<organism evidence="2 3">
    <name type="scientific">Eleusine coracana subsp. coracana</name>
    <dbReference type="NCBI Taxonomy" id="191504"/>
    <lineage>
        <taxon>Eukaryota</taxon>
        <taxon>Viridiplantae</taxon>
        <taxon>Streptophyta</taxon>
        <taxon>Embryophyta</taxon>
        <taxon>Tracheophyta</taxon>
        <taxon>Spermatophyta</taxon>
        <taxon>Magnoliopsida</taxon>
        <taxon>Liliopsida</taxon>
        <taxon>Poales</taxon>
        <taxon>Poaceae</taxon>
        <taxon>PACMAD clade</taxon>
        <taxon>Chloridoideae</taxon>
        <taxon>Cynodonteae</taxon>
        <taxon>Eleusininae</taxon>
        <taxon>Eleusine</taxon>
    </lineage>
</organism>
<gene>
    <name evidence="2" type="primary">ga03524</name>
    <name evidence="2" type="ORF">PR202_ga03524</name>
</gene>
<reference evidence="2" key="1">
    <citation type="journal article" date="2018" name="DNA Res.">
        <title>Multiple hybrid de novo genome assembly of finger millet, an orphan allotetraploid crop.</title>
        <authorList>
            <person name="Hatakeyama M."/>
            <person name="Aluri S."/>
            <person name="Balachadran M.T."/>
            <person name="Sivarajan S.R."/>
            <person name="Patrignani A."/>
            <person name="Gruter S."/>
            <person name="Poveda L."/>
            <person name="Shimizu-Inatsugi R."/>
            <person name="Baeten J."/>
            <person name="Francoijs K.J."/>
            <person name="Nataraja K.N."/>
            <person name="Reddy Y.A.N."/>
            <person name="Phadnis S."/>
            <person name="Ravikumar R.L."/>
            <person name="Schlapbach R."/>
            <person name="Sreeman S.M."/>
            <person name="Shimizu K.K."/>
        </authorList>
    </citation>
    <scope>NUCLEOTIDE SEQUENCE</scope>
</reference>
<feature type="region of interest" description="Disordered" evidence="1">
    <location>
        <begin position="138"/>
        <end position="157"/>
    </location>
</feature>
<accession>A0AAV5BNM8</accession>
<feature type="compositionally biased region" description="Gly residues" evidence="1">
    <location>
        <begin position="140"/>
        <end position="151"/>
    </location>
</feature>